<dbReference type="GO" id="GO:0000160">
    <property type="term" value="P:phosphorelay signal transduction system"/>
    <property type="evidence" value="ECO:0007669"/>
    <property type="project" value="InterPro"/>
</dbReference>
<dbReference type="RefSeq" id="WP_146797211.1">
    <property type="nucleotide sequence ID" value="NZ_VOLP01000003.1"/>
</dbReference>
<dbReference type="InterPro" id="IPR001789">
    <property type="entry name" value="Sig_transdc_resp-reg_receiver"/>
</dbReference>
<evidence type="ECO:0000313" key="6">
    <source>
        <dbReference type="Proteomes" id="UP000321917"/>
    </source>
</evidence>
<protein>
    <submittedName>
        <fullName evidence="4">Response regulator</fullName>
    </submittedName>
</protein>
<dbReference type="Pfam" id="PF00072">
    <property type="entry name" value="Response_reg"/>
    <property type="match status" value="1"/>
</dbReference>
<dbReference type="Proteomes" id="UP000321917">
    <property type="component" value="Unassembled WGS sequence"/>
</dbReference>
<comment type="caution">
    <text evidence="4">The sequence shown here is derived from an EMBL/GenBank/DDBJ whole genome shotgun (WGS) entry which is preliminary data.</text>
</comment>
<reference evidence="4 6" key="1">
    <citation type="submission" date="2019-07" db="EMBL/GenBank/DDBJ databases">
        <title>Genomes of sea-ice associated Colwellia species.</title>
        <authorList>
            <person name="Bowman J.P."/>
        </authorList>
    </citation>
    <scope>NUCLEOTIDE SEQUENCE [LARGE SCALE GENOMIC DNA]</scope>
    <source>
        <strain evidence="3 5">ACAM 607</strain>
        <strain evidence="4 6">IC036</strain>
    </source>
</reference>
<dbReference type="SMART" id="SM00448">
    <property type="entry name" value="REC"/>
    <property type="match status" value="1"/>
</dbReference>
<dbReference type="SUPFAM" id="SSF52172">
    <property type="entry name" value="CheY-like"/>
    <property type="match status" value="1"/>
</dbReference>
<dbReference type="EMBL" id="VOLR01000002">
    <property type="protein sequence ID" value="TWX62617.1"/>
    <property type="molecule type" value="Genomic_DNA"/>
</dbReference>
<dbReference type="PANTHER" id="PTHR43228:SF1">
    <property type="entry name" value="TWO-COMPONENT RESPONSE REGULATOR ARR22"/>
    <property type="match status" value="1"/>
</dbReference>
<evidence type="ECO:0000256" key="1">
    <source>
        <dbReference type="PROSITE-ProRule" id="PRU00169"/>
    </source>
</evidence>
<keyword evidence="1" id="KW-0597">Phosphoprotein</keyword>
<dbReference type="PANTHER" id="PTHR43228">
    <property type="entry name" value="TWO-COMPONENT RESPONSE REGULATOR"/>
    <property type="match status" value="1"/>
</dbReference>
<proteinExistence type="predicted"/>
<dbReference type="OrthoDB" id="9802426at2"/>
<dbReference type="InterPro" id="IPR011006">
    <property type="entry name" value="CheY-like_superfamily"/>
</dbReference>
<keyword evidence="5" id="KW-1185">Reference proteome</keyword>
<dbReference type="CDD" id="cd00156">
    <property type="entry name" value="REC"/>
    <property type="match status" value="1"/>
</dbReference>
<dbReference type="AlphaFoldDB" id="A0A5C6QSG0"/>
<accession>A0A5C6QSG0</accession>
<name>A0A5C6QSG0_9GAMM</name>
<dbReference type="PROSITE" id="PS50110">
    <property type="entry name" value="RESPONSE_REGULATORY"/>
    <property type="match status" value="1"/>
</dbReference>
<sequence>MKHNIILYTTEREDSELLIKVLIEHFDKLLVVTALPELEKQLKDETPKIILIDATSFQRSLMIYYSSLKSVLVGQTCEHFIVSVVSAREENEAYEAYDNDIIDDYIITNPLYEKKRAVVVCSHLLTKLGVGLKKNAALDYIYNKESYAKDIRETVLHGLELKERLRLSFEESITDVEHSISQATEQIKLKHNVNINLDVVKNILASIRSNEIRPRLVELQSKALDLLSGLISDVENIAQESNDTVQSDKSGQAHPPTSFNKLYNASNADVIKELDKVQEDNKSAAINILLVEDDPISIHLTNTLLHKYKLNVQTASTGRTALICLNNIRFDIVLLDVSLPDTNGLYILGQMKQGSGKNIDTPLIMLTGNKNKQIVKKAIELGAKGYLIKPLTQGVVAKLFKENNIPLIEKR</sequence>
<dbReference type="InterPro" id="IPR052048">
    <property type="entry name" value="ST_Response_Regulator"/>
</dbReference>
<feature type="modified residue" description="4-aspartylphosphate" evidence="1">
    <location>
        <position position="336"/>
    </location>
</feature>
<organism evidence="4 6">
    <name type="scientific">Colwellia hornerae</name>
    <dbReference type="NCBI Taxonomy" id="89402"/>
    <lineage>
        <taxon>Bacteria</taxon>
        <taxon>Pseudomonadati</taxon>
        <taxon>Pseudomonadota</taxon>
        <taxon>Gammaproteobacteria</taxon>
        <taxon>Alteromonadales</taxon>
        <taxon>Colwelliaceae</taxon>
        <taxon>Colwellia</taxon>
    </lineage>
</organism>
<gene>
    <name evidence="3" type="ORF">ESZ26_01945</name>
    <name evidence="4" type="ORF">ESZ27_01555</name>
</gene>
<evidence type="ECO:0000313" key="3">
    <source>
        <dbReference type="EMBL" id="TWX62617.1"/>
    </source>
</evidence>
<evidence type="ECO:0000313" key="5">
    <source>
        <dbReference type="Proteomes" id="UP000321525"/>
    </source>
</evidence>
<dbReference type="EMBL" id="VOLQ01000002">
    <property type="protein sequence ID" value="TWX71528.1"/>
    <property type="molecule type" value="Genomic_DNA"/>
</dbReference>
<evidence type="ECO:0000259" key="2">
    <source>
        <dbReference type="PROSITE" id="PS50110"/>
    </source>
</evidence>
<feature type="domain" description="Response regulatory" evidence="2">
    <location>
        <begin position="287"/>
        <end position="404"/>
    </location>
</feature>
<evidence type="ECO:0000313" key="4">
    <source>
        <dbReference type="EMBL" id="TWX71528.1"/>
    </source>
</evidence>
<dbReference type="Proteomes" id="UP000321525">
    <property type="component" value="Unassembled WGS sequence"/>
</dbReference>
<dbReference type="Gene3D" id="3.40.50.2300">
    <property type="match status" value="1"/>
</dbReference>